<dbReference type="GO" id="GO:0050570">
    <property type="term" value="F:4-hydroxythreonine-4-phosphate dehydrogenase activity"/>
    <property type="evidence" value="ECO:0007669"/>
    <property type="project" value="UniProtKB-EC"/>
</dbReference>
<dbReference type="RefSeq" id="WP_132120032.1">
    <property type="nucleotide sequence ID" value="NZ_SMJU01000011.1"/>
</dbReference>
<dbReference type="PANTHER" id="PTHR30004">
    <property type="entry name" value="4-HYDROXYTHREONINE-4-PHOSPHATE DEHYDROGENASE"/>
    <property type="match status" value="1"/>
</dbReference>
<evidence type="ECO:0000313" key="4">
    <source>
        <dbReference type="EMBL" id="TDB62723.1"/>
    </source>
</evidence>
<dbReference type="NCBIfam" id="TIGR00557">
    <property type="entry name" value="pdxA"/>
    <property type="match status" value="1"/>
</dbReference>
<dbReference type="InterPro" id="IPR005255">
    <property type="entry name" value="PdxA_fam"/>
</dbReference>
<proteinExistence type="predicted"/>
<evidence type="ECO:0000256" key="1">
    <source>
        <dbReference type="ARBA" id="ARBA00022723"/>
    </source>
</evidence>
<evidence type="ECO:0000256" key="2">
    <source>
        <dbReference type="ARBA" id="ARBA00023002"/>
    </source>
</evidence>
<dbReference type="EMBL" id="SMJU01000011">
    <property type="protein sequence ID" value="TDB62723.1"/>
    <property type="molecule type" value="Genomic_DNA"/>
</dbReference>
<name>A0A4R4K5Y5_9BACT</name>
<evidence type="ECO:0000313" key="5">
    <source>
        <dbReference type="Proteomes" id="UP000295706"/>
    </source>
</evidence>
<comment type="caution">
    <text evidence="4">The sequence shown here is derived from an EMBL/GenBank/DDBJ whole genome shotgun (WGS) entry which is preliminary data.</text>
</comment>
<keyword evidence="2 4" id="KW-0560">Oxidoreductase</keyword>
<protein>
    <submittedName>
        <fullName evidence="4">4-hydroxythreonine-4-phosphate dehydrogenase PdxA</fullName>
        <ecNumber evidence="4">1.1.1.262</ecNumber>
    </submittedName>
</protein>
<dbReference type="AlphaFoldDB" id="A0A4R4K5Y5"/>
<dbReference type="GO" id="GO:0046872">
    <property type="term" value="F:metal ion binding"/>
    <property type="evidence" value="ECO:0007669"/>
    <property type="project" value="UniProtKB-KW"/>
</dbReference>
<keyword evidence="5" id="KW-1185">Reference proteome</keyword>
<dbReference type="Pfam" id="PF04166">
    <property type="entry name" value="PdxA"/>
    <property type="match status" value="1"/>
</dbReference>
<reference evidence="4 5" key="1">
    <citation type="submission" date="2019-02" db="EMBL/GenBank/DDBJ databases">
        <title>Arundinibacter roseus gen. nov., sp. nov., a new member of the family Cytophagaceae.</title>
        <authorList>
            <person name="Szuroczki S."/>
            <person name="Khayer B."/>
            <person name="Sproer C."/>
            <person name="Toumi M."/>
            <person name="Szabo A."/>
            <person name="Felfoldi T."/>
            <person name="Schumann P."/>
            <person name="Toth E."/>
        </authorList>
    </citation>
    <scope>NUCLEOTIDE SEQUENCE [LARGE SCALE GENOMIC DNA]</scope>
    <source>
        <strain evidence="4 5">DMA-k-7a</strain>
    </source>
</reference>
<organism evidence="4 5">
    <name type="scientific">Arundinibacter roseus</name>
    <dbReference type="NCBI Taxonomy" id="2070510"/>
    <lineage>
        <taxon>Bacteria</taxon>
        <taxon>Pseudomonadati</taxon>
        <taxon>Bacteroidota</taxon>
        <taxon>Cytophagia</taxon>
        <taxon>Cytophagales</taxon>
        <taxon>Spirosomataceae</taxon>
        <taxon>Arundinibacter</taxon>
    </lineage>
</organism>
<sequence>MKNPRPLLGISAGDPAGIGPEVTVKALALPEIYEICRPLIVCDAFIIEQMTAILSVDLKINRVKHPQEGIYRHGTLDVLEMNFIQPASFAFNVVSAMCGAASFAYVKKVIELASANLIDGTVTGPIHKEALHLAGYPYAGHTEIYGSLTNTRDYTMMLAEKDFRVVHVSTHVSLREAIERTKKERILSVISLADHALKTMGIDKPRIAVAGLNPHAGENGLFGDEEILEIIPAIDAARQMGILADGPHPPDTIFPKLKGGLYDCVVCMYHDQGHIPTKLLGFTYNALLDKWENLSGVNITLGLPIIRVSVDHGVAFDKGGKGEAQPESMIEAIQQCARFALNNSNAHAAETKD</sequence>
<dbReference type="GO" id="GO:0051287">
    <property type="term" value="F:NAD binding"/>
    <property type="evidence" value="ECO:0007669"/>
    <property type="project" value="InterPro"/>
</dbReference>
<accession>A0A4R4K5Y5</accession>
<dbReference type="PANTHER" id="PTHR30004:SF6">
    <property type="entry name" value="D-THREONATE 4-PHOSPHATE DEHYDROGENASE"/>
    <property type="match status" value="1"/>
</dbReference>
<evidence type="ECO:0000256" key="3">
    <source>
        <dbReference type="ARBA" id="ARBA00023027"/>
    </source>
</evidence>
<dbReference type="EC" id="1.1.1.262" evidence="4"/>
<keyword evidence="3" id="KW-0520">NAD</keyword>
<dbReference type="Proteomes" id="UP000295706">
    <property type="component" value="Unassembled WGS sequence"/>
</dbReference>
<dbReference type="OrthoDB" id="9801783at2"/>
<keyword evidence="1" id="KW-0479">Metal-binding</keyword>
<dbReference type="Gene3D" id="3.40.718.10">
    <property type="entry name" value="Isopropylmalate Dehydrogenase"/>
    <property type="match status" value="1"/>
</dbReference>
<dbReference type="SUPFAM" id="SSF53659">
    <property type="entry name" value="Isocitrate/Isopropylmalate dehydrogenase-like"/>
    <property type="match status" value="1"/>
</dbReference>
<gene>
    <name evidence="4" type="primary">pdxA</name>
    <name evidence="4" type="ORF">EZE20_17460</name>
</gene>